<organism evidence="2 3">
    <name type="scientific">Laodelphax striatellus</name>
    <name type="common">Small brown planthopper</name>
    <name type="synonym">Delphax striatella</name>
    <dbReference type="NCBI Taxonomy" id="195883"/>
    <lineage>
        <taxon>Eukaryota</taxon>
        <taxon>Metazoa</taxon>
        <taxon>Ecdysozoa</taxon>
        <taxon>Arthropoda</taxon>
        <taxon>Hexapoda</taxon>
        <taxon>Insecta</taxon>
        <taxon>Pterygota</taxon>
        <taxon>Neoptera</taxon>
        <taxon>Paraneoptera</taxon>
        <taxon>Hemiptera</taxon>
        <taxon>Auchenorrhyncha</taxon>
        <taxon>Fulgoroidea</taxon>
        <taxon>Delphacidae</taxon>
        <taxon>Criomorphinae</taxon>
        <taxon>Laodelphax</taxon>
    </lineage>
</organism>
<evidence type="ECO:0000256" key="1">
    <source>
        <dbReference type="SAM" id="MobiDB-lite"/>
    </source>
</evidence>
<dbReference type="AlphaFoldDB" id="A0A482XII8"/>
<keyword evidence="3" id="KW-1185">Reference proteome</keyword>
<feature type="region of interest" description="Disordered" evidence="1">
    <location>
        <begin position="48"/>
        <end position="84"/>
    </location>
</feature>
<sequence>MKLLIHAISAVNCCSNNVLPAPLLKLHTYSVTSFFGRLFCCRCCGGGGGGGERTKVWVDRKKGRRGKESPNRRGRPKRKKKKRSIWVTGYDLPSDLLTERQRDLDEKIICCPRPVLSNTHPACFISMHSSNQKSSALFILSTRCRVP</sequence>
<feature type="compositionally biased region" description="Basic residues" evidence="1">
    <location>
        <begin position="72"/>
        <end position="84"/>
    </location>
</feature>
<proteinExistence type="predicted"/>
<evidence type="ECO:0000313" key="2">
    <source>
        <dbReference type="EMBL" id="RZF45148.1"/>
    </source>
</evidence>
<dbReference type="InParanoid" id="A0A482XII8"/>
<accession>A0A482XII8</accession>
<feature type="compositionally biased region" description="Basic and acidic residues" evidence="1">
    <location>
        <begin position="52"/>
        <end position="71"/>
    </location>
</feature>
<comment type="caution">
    <text evidence="2">The sequence shown here is derived from an EMBL/GenBank/DDBJ whole genome shotgun (WGS) entry which is preliminary data.</text>
</comment>
<reference evidence="2 3" key="1">
    <citation type="journal article" date="2017" name="Gigascience">
        <title>Genome sequence of the small brown planthopper, Laodelphax striatellus.</title>
        <authorList>
            <person name="Zhu J."/>
            <person name="Jiang F."/>
            <person name="Wang X."/>
            <person name="Yang P."/>
            <person name="Bao Y."/>
            <person name="Zhao W."/>
            <person name="Wang W."/>
            <person name="Lu H."/>
            <person name="Wang Q."/>
            <person name="Cui N."/>
            <person name="Li J."/>
            <person name="Chen X."/>
            <person name="Luo L."/>
            <person name="Yu J."/>
            <person name="Kang L."/>
            <person name="Cui F."/>
        </authorList>
    </citation>
    <scope>NUCLEOTIDE SEQUENCE [LARGE SCALE GENOMIC DNA]</scope>
    <source>
        <strain evidence="2">Lst14</strain>
    </source>
</reference>
<evidence type="ECO:0000313" key="3">
    <source>
        <dbReference type="Proteomes" id="UP000291343"/>
    </source>
</evidence>
<dbReference type="Proteomes" id="UP000291343">
    <property type="component" value="Unassembled WGS sequence"/>
</dbReference>
<gene>
    <name evidence="2" type="ORF">LSTR_LSTR013975</name>
</gene>
<dbReference type="EMBL" id="QKKF02009768">
    <property type="protein sequence ID" value="RZF45148.1"/>
    <property type="molecule type" value="Genomic_DNA"/>
</dbReference>
<name>A0A482XII8_LAOST</name>
<protein>
    <submittedName>
        <fullName evidence="2">Uncharacterized protein</fullName>
    </submittedName>
</protein>